<dbReference type="InterPro" id="IPR038418">
    <property type="entry name" value="6-PTP_synth/QueD_sf"/>
</dbReference>
<dbReference type="Proteomes" id="UP000823046">
    <property type="component" value="Unassembled WGS sequence"/>
</dbReference>
<comment type="cofactor">
    <cofactor evidence="1">
        <name>Zn(2+)</name>
        <dbReference type="ChEBI" id="CHEBI:29105"/>
    </cofactor>
</comment>
<dbReference type="Pfam" id="PF01242">
    <property type="entry name" value="PTPS"/>
    <property type="match status" value="1"/>
</dbReference>
<protein>
    <recommendedName>
        <fullName evidence="4">6-pyruvoyltetrahydropterin synthase</fullName>
        <ecNumber evidence="4">4.2.3.12</ecNumber>
    </recommendedName>
</protein>
<comment type="pathway">
    <text evidence="2">Cofactor biosynthesis; tetrahydrobiopterin biosynthesis; tetrahydrobiopterin from 7,8-dihydroneopterin triphosphate: step 1/3.</text>
</comment>
<name>A0ABQ7J957_9APIC</name>
<feature type="region of interest" description="Disordered" evidence="9">
    <location>
        <begin position="1"/>
        <end position="43"/>
    </location>
</feature>
<accession>A0ABQ7J957</accession>
<evidence type="ECO:0000256" key="7">
    <source>
        <dbReference type="ARBA" id="ARBA00023007"/>
    </source>
</evidence>
<keyword evidence="5" id="KW-0479">Metal-binding</keyword>
<keyword evidence="7" id="KW-0783">Tetrahydrobiopterin biosynthesis</keyword>
<dbReference type="EMBL" id="JADAQX010000362">
    <property type="protein sequence ID" value="KAF8820535.1"/>
    <property type="molecule type" value="Genomic_DNA"/>
</dbReference>
<evidence type="ECO:0000256" key="1">
    <source>
        <dbReference type="ARBA" id="ARBA00001947"/>
    </source>
</evidence>
<evidence type="ECO:0000256" key="2">
    <source>
        <dbReference type="ARBA" id="ARBA00005126"/>
    </source>
</evidence>
<dbReference type="PANTHER" id="PTHR12589:SF7">
    <property type="entry name" value="6-PYRUVOYL TETRAHYDROBIOPTERIN SYNTHASE"/>
    <property type="match status" value="1"/>
</dbReference>
<keyword evidence="8" id="KW-0456">Lyase</keyword>
<feature type="compositionally biased region" description="Low complexity" evidence="9">
    <location>
        <begin position="1"/>
        <end position="22"/>
    </location>
</feature>
<evidence type="ECO:0000256" key="5">
    <source>
        <dbReference type="ARBA" id="ARBA00022723"/>
    </source>
</evidence>
<dbReference type="SUPFAM" id="SSF55620">
    <property type="entry name" value="Tetrahydrobiopterin biosynthesis enzymes-like"/>
    <property type="match status" value="1"/>
</dbReference>
<comment type="caution">
    <text evidence="10">The sequence shown here is derived from an EMBL/GenBank/DDBJ whole genome shotgun (WGS) entry which is preliminary data.</text>
</comment>
<comment type="similarity">
    <text evidence="3">Belongs to the PTPS family.</text>
</comment>
<evidence type="ECO:0000256" key="8">
    <source>
        <dbReference type="ARBA" id="ARBA00023239"/>
    </source>
</evidence>
<evidence type="ECO:0000256" key="6">
    <source>
        <dbReference type="ARBA" id="ARBA00022833"/>
    </source>
</evidence>
<feature type="region of interest" description="Disordered" evidence="9">
    <location>
        <begin position="120"/>
        <end position="141"/>
    </location>
</feature>
<evidence type="ECO:0000313" key="10">
    <source>
        <dbReference type="EMBL" id="KAF8820535.1"/>
    </source>
</evidence>
<dbReference type="InterPro" id="IPR007115">
    <property type="entry name" value="6-PTP_synth/QueD"/>
</dbReference>
<keyword evidence="11" id="KW-1185">Reference proteome</keyword>
<sequence length="424" mass="45176">MASNASSTTTSSTTGVTDSSTSPLRPNQEASTVSTSIQTPSASISIPGINIGVISSKSLDPSASTTSSNSSASFVGGGTRLPPVVTSAPSTANQSLSYFLSNASSGPLLNAGNQASKFPSSIAATEGSPPSSPRSSLSSFPSSYHDVNSGLASSNSGPNKLVFPPSISLSVTPAIFPPVSGISPLYPAAAATTCKNARNNSSDDQLAQKFIEKEISSSTNRSNAVMQGSDAHLQDLPMFSLAEGISDNYAEGQWELVVSSPEFKFSCSHFVAYKGFREKIHGHNYTVSLRLGGPVHKDGYIMDFSHMKAAVRAACKRLNEFFLVPMKSDVLDITEDAQSVYLRCEDGSEFKLPKSDCVYLPLAHSTAEELSCYIWNVIVSTVTIDYLKHRNIKWVEVSVSETPQQAAYFRRPISIKSNDCFPFL</sequence>
<evidence type="ECO:0000256" key="9">
    <source>
        <dbReference type="SAM" id="MobiDB-lite"/>
    </source>
</evidence>
<keyword evidence="6" id="KW-0862">Zinc</keyword>
<dbReference type="EC" id="4.2.3.12" evidence="4"/>
<evidence type="ECO:0000313" key="11">
    <source>
        <dbReference type="Proteomes" id="UP000823046"/>
    </source>
</evidence>
<gene>
    <name evidence="10" type="ORF">IE077_003078</name>
</gene>
<dbReference type="Gene3D" id="3.30.479.10">
    <property type="entry name" value="6-pyruvoyl tetrahydropterin synthase/QueD"/>
    <property type="match status" value="1"/>
</dbReference>
<dbReference type="PANTHER" id="PTHR12589">
    <property type="entry name" value="PYRUVOYL TETRAHYDROBIOPTERIN SYNTHASE"/>
    <property type="match status" value="1"/>
</dbReference>
<evidence type="ECO:0000256" key="4">
    <source>
        <dbReference type="ARBA" id="ARBA00013100"/>
    </source>
</evidence>
<proteinExistence type="inferred from homology"/>
<reference evidence="10 11" key="1">
    <citation type="journal article" date="2020" name="bioRxiv">
        <title>Metabolic contributions of an alphaproteobacterial endosymbiont in the apicomplexan Cardiosporidium cionae.</title>
        <authorList>
            <person name="Hunter E.S."/>
            <person name="Paight C.J."/>
            <person name="Lane C.E."/>
        </authorList>
    </citation>
    <scope>NUCLEOTIDE SEQUENCE [LARGE SCALE GENOMIC DNA]</scope>
    <source>
        <strain evidence="10">ESH_2018</strain>
    </source>
</reference>
<evidence type="ECO:0000256" key="3">
    <source>
        <dbReference type="ARBA" id="ARBA00009164"/>
    </source>
</evidence>
<organism evidence="10 11">
    <name type="scientific">Cardiosporidium cionae</name>
    <dbReference type="NCBI Taxonomy" id="476202"/>
    <lineage>
        <taxon>Eukaryota</taxon>
        <taxon>Sar</taxon>
        <taxon>Alveolata</taxon>
        <taxon>Apicomplexa</taxon>
        <taxon>Aconoidasida</taxon>
        <taxon>Nephromycida</taxon>
        <taxon>Cardiosporidium</taxon>
    </lineage>
</organism>
<feature type="compositionally biased region" description="Polar residues" evidence="9">
    <location>
        <begin position="23"/>
        <end position="43"/>
    </location>
</feature>